<dbReference type="Gene3D" id="3.30.750.170">
    <property type="match status" value="1"/>
</dbReference>
<protein>
    <recommendedName>
        <fullName evidence="2">PDZ domain-containing protein</fullName>
    </recommendedName>
</protein>
<dbReference type="SUPFAM" id="SSF50156">
    <property type="entry name" value="PDZ domain-like"/>
    <property type="match status" value="1"/>
</dbReference>
<dbReference type="Gene3D" id="2.30.42.10">
    <property type="match status" value="1"/>
</dbReference>
<dbReference type="GO" id="GO:0007165">
    <property type="term" value="P:signal transduction"/>
    <property type="evidence" value="ECO:0007669"/>
    <property type="project" value="TreeGrafter"/>
</dbReference>
<dbReference type="GO" id="GO:0008236">
    <property type="term" value="F:serine-type peptidase activity"/>
    <property type="evidence" value="ECO:0007669"/>
    <property type="project" value="InterPro"/>
</dbReference>
<evidence type="ECO:0000256" key="1">
    <source>
        <dbReference type="SAM" id="SignalP"/>
    </source>
</evidence>
<dbReference type="Gene3D" id="3.90.226.10">
    <property type="entry name" value="2-enoyl-CoA Hydratase, Chain A, domain 1"/>
    <property type="match status" value="1"/>
</dbReference>
<organism evidence="3 4">
    <name type="scientific">Mucilaginibacter limnophilus</name>
    <dbReference type="NCBI Taxonomy" id="1932778"/>
    <lineage>
        <taxon>Bacteria</taxon>
        <taxon>Pseudomonadati</taxon>
        <taxon>Bacteroidota</taxon>
        <taxon>Sphingobacteriia</taxon>
        <taxon>Sphingobacteriales</taxon>
        <taxon>Sphingobacteriaceae</taxon>
        <taxon>Mucilaginibacter</taxon>
    </lineage>
</organism>
<dbReference type="AlphaFoldDB" id="A0A437MZC2"/>
<dbReference type="InterPro" id="IPR005151">
    <property type="entry name" value="Tail-specific_protease"/>
</dbReference>
<dbReference type="SMART" id="SM00228">
    <property type="entry name" value="PDZ"/>
    <property type="match status" value="1"/>
</dbReference>
<dbReference type="Pfam" id="PF03572">
    <property type="entry name" value="Peptidase_S41"/>
    <property type="match status" value="1"/>
</dbReference>
<evidence type="ECO:0000313" key="4">
    <source>
        <dbReference type="Proteomes" id="UP000282759"/>
    </source>
</evidence>
<dbReference type="Proteomes" id="UP000282759">
    <property type="component" value="Unassembled WGS sequence"/>
</dbReference>
<evidence type="ECO:0000313" key="3">
    <source>
        <dbReference type="EMBL" id="RVU02944.1"/>
    </source>
</evidence>
<feature type="signal peptide" evidence="1">
    <location>
        <begin position="1"/>
        <end position="20"/>
    </location>
</feature>
<comment type="caution">
    <text evidence="3">The sequence shown here is derived from an EMBL/GenBank/DDBJ whole genome shotgun (WGS) entry which is preliminary data.</text>
</comment>
<dbReference type="InterPro" id="IPR029045">
    <property type="entry name" value="ClpP/crotonase-like_dom_sf"/>
</dbReference>
<proteinExistence type="predicted"/>
<accession>A0A437MZC2</accession>
<dbReference type="InterPro" id="IPR001478">
    <property type="entry name" value="PDZ"/>
</dbReference>
<keyword evidence="4" id="KW-1185">Reference proteome</keyword>
<keyword evidence="1" id="KW-0732">Signal</keyword>
<dbReference type="RefSeq" id="WP_127703309.1">
    <property type="nucleotide sequence ID" value="NZ_SACK01000001.1"/>
</dbReference>
<dbReference type="SMART" id="SM00245">
    <property type="entry name" value="TSPc"/>
    <property type="match status" value="1"/>
</dbReference>
<dbReference type="GO" id="GO:0004175">
    <property type="term" value="F:endopeptidase activity"/>
    <property type="evidence" value="ECO:0007669"/>
    <property type="project" value="TreeGrafter"/>
</dbReference>
<feature type="domain" description="PDZ" evidence="2">
    <location>
        <begin position="129"/>
        <end position="179"/>
    </location>
</feature>
<reference evidence="3 4" key="1">
    <citation type="submission" date="2019-01" db="EMBL/GenBank/DDBJ databases">
        <authorList>
            <person name="Chen W.-M."/>
        </authorList>
    </citation>
    <scope>NUCLEOTIDE SEQUENCE [LARGE SCALE GENOMIC DNA]</scope>
    <source>
        <strain evidence="3 4">YBJ-36</strain>
    </source>
</reference>
<dbReference type="EMBL" id="SACK01000001">
    <property type="protein sequence ID" value="RVU02944.1"/>
    <property type="molecule type" value="Genomic_DNA"/>
</dbReference>
<dbReference type="PANTHER" id="PTHR32060:SF30">
    <property type="entry name" value="CARBOXY-TERMINAL PROCESSING PROTEASE CTPA"/>
    <property type="match status" value="1"/>
</dbReference>
<name>A0A437MZC2_9SPHI</name>
<dbReference type="OrthoDB" id="7168509at2"/>
<dbReference type="PROSITE" id="PS50106">
    <property type="entry name" value="PDZ"/>
    <property type="match status" value="1"/>
</dbReference>
<dbReference type="PROSITE" id="PS51257">
    <property type="entry name" value="PROKAR_LIPOPROTEIN"/>
    <property type="match status" value="1"/>
</dbReference>
<gene>
    <name evidence="3" type="ORF">EOD41_03130</name>
</gene>
<sequence>MKKKLLFIPLIILAAFTACKKDKAPKDDEDKVPTEGTAFQKIQDSVFLYAKESYLWNTALPTYASFKPRDFDGKSDLSTLQAEVDALSQFAINPDTKKPFEFNESAEGESKYSFIDDGSTSGELGGQAGDFGFDVRYSIDGELYVKSVYLNSPAAAAGLRRGYKITSINDRTSLSQTNANISFLINALYNNDNIKLGLEKPDGSSFTADFNVGEYTINPVLAYKIITVGGKKVGYMVFDTFTAIENAKPKIAQAFNAFSAGSVTSLVIDLRYNGGGYTNTAAYLCDLMVPSAKNNALMYSYYFNENIQNAKCPIFNRKVFDNELKPGDLKPENPNAQIRFNKEGSLEVSKVVFIVTGSSASASELVINNMKPHLDVQLVGETSYGKPVGFYGTPFGKYDLYIPQFETKNSVGKGGYYAGMTPGSATYPGVYQYDDVTRDFGDENEWCLKQALNYITNNSFLPIIKSNMKRKAEVRSASVIREMGIQLSKPRFKGMILGKDELKVR</sequence>
<evidence type="ECO:0000259" key="2">
    <source>
        <dbReference type="PROSITE" id="PS50106"/>
    </source>
</evidence>
<dbReference type="SUPFAM" id="SSF52096">
    <property type="entry name" value="ClpP/crotonase"/>
    <property type="match status" value="1"/>
</dbReference>
<dbReference type="InterPro" id="IPR036034">
    <property type="entry name" value="PDZ_sf"/>
</dbReference>
<feature type="chain" id="PRO_5019175308" description="PDZ domain-containing protein" evidence="1">
    <location>
        <begin position="21"/>
        <end position="505"/>
    </location>
</feature>
<dbReference type="GO" id="GO:0030288">
    <property type="term" value="C:outer membrane-bounded periplasmic space"/>
    <property type="evidence" value="ECO:0007669"/>
    <property type="project" value="TreeGrafter"/>
</dbReference>
<dbReference type="CDD" id="cd07561">
    <property type="entry name" value="Peptidase_S41_CPP_like"/>
    <property type="match status" value="1"/>
</dbReference>
<dbReference type="PANTHER" id="PTHR32060">
    <property type="entry name" value="TAIL-SPECIFIC PROTEASE"/>
    <property type="match status" value="1"/>
</dbReference>
<dbReference type="GO" id="GO:0006508">
    <property type="term" value="P:proteolysis"/>
    <property type="evidence" value="ECO:0007669"/>
    <property type="project" value="InterPro"/>
</dbReference>